<gene>
    <name evidence="1" type="ORF">H8A87_11700</name>
</gene>
<dbReference type="SUPFAM" id="SSF51182">
    <property type="entry name" value="RmlC-like cupins"/>
    <property type="match status" value="1"/>
</dbReference>
<protein>
    <recommendedName>
        <fullName evidence="3">HEAT repeat domain-containing protein</fullName>
    </recommendedName>
</protein>
<keyword evidence="2" id="KW-1185">Reference proteome</keyword>
<name>A0ABS0U9B8_9GAMM</name>
<accession>A0ABS0U9B8</accession>
<dbReference type="InterPro" id="IPR011051">
    <property type="entry name" value="RmlC_Cupin_sf"/>
</dbReference>
<dbReference type="RefSeq" id="WP_198690143.1">
    <property type="nucleotide sequence ID" value="NZ_CAWPUD010000039.1"/>
</dbReference>
<proteinExistence type="predicted"/>
<organism evidence="1 2">
    <name type="scientific">Xenorhabdus lircayensis</name>
    <dbReference type="NCBI Taxonomy" id="2763499"/>
    <lineage>
        <taxon>Bacteria</taxon>
        <taxon>Pseudomonadati</taxon>
        <taxon>Pseudomonadota</taxon>
        <taxon>Gammaproteobacteria</taxon>
        <taxon>Enterobacterales</taxon>
        <taxon>Morganellaceae</taxon>
        <taxon>Xenorhabdus</taxon>
    </lineage>
</organism>
<reference evidence="1 2" key="1">
    <citation type="submission" date="2020-08" db="EMBL/GenBank/DDBJ databases">
        <title>Description of Xenorhabdus lircayensis sp. nov., the symbiotic bacterium associated with the entomopathogenic nematode Steirnernema unicornum.</title>
        <authorList>
            <person name="Castaneda-Alvarez C."/>
            <person name="Prodan S."/>
            <person name="Zamorano A."/>
            <person name="San-Blas E."/>
            <person name="Aballay E."/>
        </authorList>
    </citation>
    <scope>NUCLEOTIDE SEQUENCE [LARGE SCALE GENOMIC DNA]</scope>
    <source>
        <strain evidence="1 2">VLS</strain>
    </source>
</reference>
<evidence type="ECO:0000313" key="1">
    <source>
        <dbReference type="EMBL" id="MBI6549366.1"/>
    </source>
</evidence>
<comment type="caution">
    <text evidence="1">The sequence shown here is derived from an EMBL/GenBank/DDBJ whole genome shotgun (WGS) entry which is preliminary data.</text>
</comment>
<sequence length="320" mass="37004">MTIDSTPTVKSVLDLKEFLTLLKSSDVISHIDKGLYIEEEINQVSEWLYSYAANKEEIISFICSDLSDPTQFQKENDIQAPTFFIYKGKRISIRMVAWLPLRNQFDLVPLPYGEAHDHDFDFWTVNFFGSGYKTRLYDYNYDDINGTAGETVTLNFSGDQMLSPGKVMFYRRNKDVHIQHPPKDFCVSLNLIVQPETEVRQHKLILDNEEEQAENQQIIAHIKKGRNERYHAQESLFHGLLKLGNEKSHQLVLQVACNHSKDEIRAIAFEAALDAAERSYNKDDISDLIDLVKDDKSSYVRTRVEEKIKTILSNISEKFL</sequence>
<dbReference type="EMBL" id="JACOII010000040">
    <property type="protein sequence ID" value="MBI6549366.1"/>
    <property type="molecule type" value="Genomic_DNA"/>
</dbReference>
<dbReference type="Proteomes" id="UP000696184">
    <property type="component" value="Unassembled WGS sequence"/>
</dbReference>
<evidence type="ECO:0008006" key="3">
    <source>
        <dbReference type="Google" id="ProtNLM"/>
    </source>
</evidence>
<evidence type="ECO:0000313" key="2">
    <source>
        <dbReference type="Proteomes" id="UP000696184"/>
    </source>
</evidence>